<name>X1EU39_9ZZZZ</name>
<dbReference type="AlphaFoldDB" id="X1EU39"/>
<sequence>MHNPIEAERGGIRIIYVNWRGVFATTEPIENIC</sequence>
<organism evidence="1">
    <name type="scientific">marine sediment metagenome</name>
    <dbReference type="NCBI Taxonomy" id="412755"/>
    <lineage>
        <taxon>unclassified sequences</taxon>
        <taxon>metagenomes</taxon>
        <taxon>ecological metagenomes</taxon>
    </lineage>
</organism>
<feature type="non-terminal residue" evidence="1">
    <location>
        <position position="33"/>
    </location>
</feature>
<reference evidence="1" key="1">
    <citation type="journal article" date="2014" name="Front. Microbiol.">
        <title>High frequency of phylogenetically diverse reductive dehalogenase-homologous genes in deep subseafloor sedimentary metagenomes.</title>
        <authorList>
            <person name="Kawai M."/>
            <person name="Futagami T."/>
            <person name="Toyoda A."/>
            <person name="Takaki Y."/>
            <person name="Nishi S."/>
            <person name="Hori S."/>
            <person name="Arai W."/>
            <person name="Tsubouchi T."/>
            <person name="Morono Y."/>
            <person name="Uchiyama I."/>
            <person name="Ito T."/>
            <person name="Fujiyama A."/>
            <person name="Inagaki F."/>
            <person name="Takami H."/>
        </authorList>
    </citation>
    <scope>NUCLEOTIDE SEQUENCE</scope>
    <source>
        <strain evidence="1">Expedition CK06-06</strain>
    </source>
</reference>
<proteinExistence type="predicted"/>
<evidence type="ECO:0000313" key="1">
    <source>
        <dbReference type="EMBL" id="GAH36072.1"/>
    </source>
</evidence>
<accession>X1EU39</accession>
<protein>
    <submittedName>
        <fullName evidence="1">Uncharacterized protein</fullName>
    </submittedName>
</protein>
<gene>
    <name evidence="1" type="ORF">S03H2_20310</name>
</gene>
<comment type="caution">
    <text evidence="1">The sequence shown here is derived from an EMBL/GenBank/DDBJ whole genome shotgun (WGS) entry which is preliminary data.</text>
</comment>
<dbReference type="EMBL" id="BARU01010691">
    <property type="protein sequence ID" value="GAH36072.1"/>
    <property type="molecule type" value="Genomic_DNA"/>
</dbReference>